<dbReference type="EMBL" id="UOFZ01000113">
    <property type="protein sequence ID" value="VAX13377.1"/>
    <property type="molecule type" value="Genomic_DNA"/>
</dbReference>
<proteinExistence type="predicted"/>
<reference evidence="5" key="1">
    <citation type="submission" date="2018-06" db="EMBL/GenBank/DDBJ databases">
        <authorList>
            <person name="Zhirakovskaya E."/>
        </authorList>
    </citation>
    <scope>NUCLEOTIDE SEQUENCE</scope>
</reference>
<sequence>MPMYNMYNKFSFPMYTLILVSSLFLSTQTQAETSTSTTNPALIYHNYCSVCHGDKGDGNSHAESSMQPRPANFTLQKTARRLTRERMIHSVTNGRPGTAMVAWKKQLNRKEIEEVVDYIREFFMPPVGAGNVGRGKKLYAQTCSVCHGDHGQSAKWGSNLLRSRPRNFTTEASRRELSRERMINSVTHGVKGTPMAAFGVQLSAAEIADIVDYIREVFMHSKMPSGLSGTHAYGKPETQKPAARLSTLSDMGVVNRRLLPKNENTPLKKPVDMSARLPDNLQGDPKIGHALYIQNCIQCHGIKGNGEGPRAYFIFPRPRDFTRESSRKRFNLPALYHSISKGKLGTEMPAWDLALSPQQIADLSEYVFQTFIRADAAEPSQKK</sequence>
<dbReference type="Gene3D" id="1.10.760.10">
    <property type="entry name" value="Cytochrome c-like domain"/>
    <property type="match status" value="3"/>
</dbReference>
<dbReference type="SUPFAM" id="SSF46626">
    <property type="entry name" value="Cytochrome c"/>
    <property type="match status" value="3"/>
</dbReference>
<dbReference type="AlphaFoldDB" id="A0A3B1C955"/>
<dbReference type="PANTHER" id="PTHR35008:SF8">
    <property type="entry name" value="ALCOHOL DEHYDROGENASE CYTOCHROME C SUBUNIT"/>
    <property type="match status" value="1"/>
</dbReference>
<dbReference type="EC" id="1.9.3.1" evidence="5"/>
<keyword evidence="2" id="KW-0479">Metal-binding</keyword>
<name>A0A3B1C955_9ZZZZ</name>
<keyword evidence="1" id="KW-0349">Heme</keyword>
<evidence type="ECO:0000256" key="1">
    <source>
        <dbReference type="ARBA" id="ARBA00022617"/>
    </source>
</evidence>
<dbReference type="PANTHER" id="PTHR35008">
    <property type="entry name" value="BLL4482 PROTEIN-RELATED"/>
    <property type="match status" value="1"/>
</dbReference>
<organism evidence="5">
    <name type="scientific">hydrothermal vent metagenome</name>
    <dbReference type="NCBI Taxonomy" id="652676"/>
    <lineage>
        <taxon>unclassified sequences</taxon>
        <taxon>metagenomes</taxon>
        <taxon>ecological metagenomes</taxon>
    </lineage>
</organism>
<dbReference type="InterPro" id="IPR036909">
    <property type="entry name" value="Cyt_c-like_dom_sf"/>
</dbReference>
<evidence type="ECO:0000259" key="4">
    <source>
        <dbReference type="PROSITE" id="PS51007"/>
    </source>
</evidence>
<feature type="domain" description="Cytochrome c" evidence="4">
    <location>
        <begin position="130"/>
        <end position="218"/>
    </location>
</feature>
<dbReference type="GO" id="GO:0009055">
    <property type="term" value="F:electron transfer activity"/>
    <property type="evidence" value="ECO:0007669"/>
    <property type="project" value="InterPro"/>
</dbReference>
<protein>
    <submittedName>
        <fullName evidence="5">Cytochrome c oxidase polypeptide II</fullName>
        <ecNumber evidence="5">1.9.3.1</ecNumber>
    </submittedName>
</protein>
<dbReference type="InterPro" id="IPR009056">
    <property type="entry name" value="Cyt_c-like_dom"/>
</dbReference>
<dbReference type="Pfam" id="PF13442">
    <property type="entry name" value="Cytochrome_CBB3"/>
    <property type="match status" value="3"/>
</dbReference>
<keyword evidence="3" id="KW-0408">Iron</keyword>
<dbReference type="GO" id="GO:0020037">
    <property type="term" value="F:heme binding"/>
    <property type="evidence" value="ECO:0007669"/>
    <property type="project" value="InterPro"/>
</dbReference>
<evidence type="ECO:0000256" key="3">
    <source>
        <dbReference type="ARBA" id="ARBA00023004"/>
    </source>
</evidence>
<feature type="domain" description="Cytochrome c" evidence="4">
    <location>
        <begin position="35"/>
        <end position="123"/>
    </location>
</feature>
<evidence type="ECO:0000256" key="2">
    <source>
        <dbReference type="ARBA" id="ARBA00022723"/>
    </source>
</evidence>
<dbReference type="InterPro" id="IPR051459">
    <property type="entry name" value="Cytochrome_c-type_DH"/>
</dbReference>
<gene>
    <name evidence="5" type="ORF">MNBD_GAMMA24-2114</name>
</gene>
<dbReference type="GO" id="GO:0046872">
    <property type="term" value="F:metal ion binding"/>
    <property type="evidence" value="ECO:0007669"/>
    <property type="project" value="UniProtKB-KW"/>
</dbReference>
<keyword evidence="5" id="KW-0560">Oxidoreductase</keyword>
<dbReference type="GO" id="GO:0016491">
    <property type="term" value="F:oxidoreductase activity"/>
    <property type="evidence" value="ECO:0007669"/>
    <property type="project" value="UniProtKB-KW"/>
</dbReference>
<feature type="domain" description="Cytochrome c" evidence="4">
    <location>
        <begin position="283"/>
        <end position="371"/>
    </location>
</feature>
<accession>A0A3B1C955</accession>
<evidence type="ECO:0000313" key="5">
    <source>
        <dbReference type="EMBL" id="VAX13377.1"/>
    </source>
</evidence>
<dbReference type="PROSITE" id="PS51007">
    <property type="entry name" value="CYTC"/>
    <property type="match status" value="3"/>
</dbReference>